<evidence type="ECO:0000313" key="2">
    <source>
        <dbReference type="EMBL" id="TDE42226.1"/>
    </source>
</evidence>
<evidence type="ECO:0000259" key="1">
    <source>
        <dbReference type="Pfam" id="PF13274"/>
    </source>
</evidence>
<proteinExistence type="predicted"/>
<sequence>MKSWDLGHIITHYVNEKGDTVSHKKLQKLLFYVDAWHLVNFGEPLLEEDFQAWMHGPVVPELYHQLKEFGFNNLKVINDEEETVDKEIEAIITKNRIEDKVEFIYSVLDNYGSLSSFDLELLSHSEKPWIDARGGCLPHERCTNIISKASMLEFYSTL</sequence>
<name>A0A4R5F434_9FLAO</name>
<dbReference type="RefSeq" id="WP_131917030.1">
    <property type="nucleotide sequence ID" value="NZ_SMLG01000012.1"/>
</dbReference>
<keyword evidence="3" id="KW-1185">Reference proteome</keyword>
<reference evidence="2 3" key="1">
    <citation type="submission" date="2019-03" db="EMBL/GenBank/DDBJ databases">
        <title>Novel species of Flavobacterium.</title>
        <authorList>
            <person name="Liu Q."/>
            <person name="Xin Y.-H."/>
        </authorList>
    </citation>
    <scope>NUCLEOTIDE SEQUENCE [LARGE SCALE GENOMIC DNA]</scope>
    <source>
        <strain evidence="2 3">LB3P52</strain>
    </source>
</reference>
<dbReference type="Proteomes" id="UP000294814">
    <property type="component" value="Unassembled WGS sequence"/>
</dbReference>
<dbReference type="InterPro" id="IPR025272">
    <property type="entry name" value="SocA_Panacea"/>
</dbReference>
<evidence type="ECO:0000313" key="3">
    <source>
        <dbReference type="Proteomes" id="UP000294814"/>
    </source>
</evidence>
<protein>
    <submittedName>
        <fullName evidence="2">DUF4065 domain-containing protein</fullName>
    </submittedName>
</protein>
<gene>
    <name evidence="2" type="ORF">E0I26_13820</name>
</gene>
<dbReference type="Pfam" id="PF13274">
    <property type="entry name" value="SocA_Panacea"/>
    <property type="match status" value="1"/>
</dbReference>
<dbReference type="AlphaFoldDB" id="A0A4R5F434"/>
<dbReference type="OrthoDB" id="9799173at2"/>
<feature type="domain" description="Antitoxin SocA-like Panacea" evidence="1">
    <location>
        <begin position="26"/>
        <end position="129"/>
    </location>
</feature>
<dbReference type="EMBL" id="SMLG01000012">
    <property type="protein sequence ID" value="TDE42226.1"/>
    <property type="molecule type" value="Genomic_DNA"/>
</dbReference>
<organism evidence="2 3">
    <name type="scientific">Flavobacterium rhamnosiphilum</name>
    <dbReference type="NCBI Taxonomy" id="2541724"/>
    <lineage>
        <taxon>Bacteria</taxon>
        <taxon>Pseudomonadati</taxon>
        <taxon>Bacteroidota</taxon>
        <taxon>Flavobacteriia</taxon>
        <taxon>Flavobacteriales</taxon>
        <taxon>Flavobacteriaceae</taxon>
        <taxon>Flavobacterium</taxon>
    </lineage>
</organism>
<accession>A0A4R5F434</accession>
<comment type="caution">
    <text evidence="2">The sequence shown here is derived from an EMBL/GenBank/DDBJ whole genome shotgun (WGS) entry which is preliminary data.</text>
</comment>